<protein>
    <submittedName>
        <fullName evidence="1">M</fullName>
    </submittedName>
</protein>
<organism evidence="1">
    <name type="scientific">Lotus corniculatus virus 1</name>
    <dbReference type="NCBI Taxonomy" id="2793731"/>
    <lineage>
        <taxon>Viruses</taxon>
        <taxon>Riboviria</taxon>
        <taxon>Orthornavirae</taxon>
        <taxon>Negarnaviricota</taxon>
        <taxon>Haploviricotina</taxon>
        <taxon>Monjiviricetes</taxon>
        <taxon>Mononegavirales</taxon>
        <taxon>Rhabdoviridae</taxon>
    </lineage>
</organism>
<accession>A0A8D9UJ46</accession>
<reference evidence="1" key="1">
    <citation type="journal article" date="2021" name="J. Anim. Genet.">
        <title>Illuminating the plant rhabdovirus landscape through metatranscriptomics data.</title>
        <authorList>
            <person name="Bejerman N."/>
            <person name="Dietzgen R.G."/>
            <person name="Debat H."/>
        </authorList>
    </citation>
    <scope>NUCLEOTIDE SEQUENCE</scope>
</reference>
<dbReference type="EMBL" id="BK014306">
    <property type="protein sequence ID" value="DAF42335.1"/>
    <property type="molecule type" value="Viral_cRNA"/>
</dbReference>
<reference evidence="1" key="2">
    <citation type="journal article" date="2021" name="Viruses">
        <title>Illuminating the Plant Rhabdovirus Landscape through Metatranscriptomics Data.</title>
        <authorList>
            <person name="Bejerman N."/>
            <person name="Dietzgen R.G."/>
            <person name="Debat H."/>
        </authorList>
    </citation>
    <scope>NUCLEOTIDE SEQUENCE</scope>
</reference>
<sequence>MSTWIQIKFENTEWFYEKINGTQSLTADPKEKIVAMTTSFLKAKLTGDKKPVGDLLTCMLKASRVNTVNTIGKSKYLGPGCKKCTLLLPKSIVIPTDINIHVGITDIPTMHQEIKVDDIRYHMTLGLRVRAAIMSAEEADILWAAKPAEFIGYIDCCEVPPGRLGAMKETSQSPKSDSK</sequence>
<name>A0A8D9UJ46_9RHAB</name>
<evidence type="ECO:0000313" key="1">
    <source>
        <dbReference type="EMBL" id="DAF42335.1"/>
    </source>
</evidence>
<proteinExistence type="predicted"/>